<dbReference type="InterPro" id="IPR047865">
    <property type="entry name" value="Ribosomal_uL10_bac_type"/>
</dbReference>
<reference evidence="5" key="1">
    <citation type="submission" date="2022-04" db="EMBL/GenBank/DDBJ databases">
        <title>Carnegiea gigantea Genome sequencing and assembly v2.</title>
        <authorList>
            <person name="Copetti D."/>
            <person name="Sanderson M.J."/>
            <person name="Burquez A."/>
            <person name="Wojciechowski M.F."/>
        </authorList>
    </citation>
    <scope>NUCLEOTIDE SEQUENCE</scope>
    <source>
        <strain evidence="5">SGP5-SGP5p</strain>
        <tissue evidence="5">Aerial part</tissue>
    </source>
</reference>
<dbReference type="AlphaFoldDB" id="A0A9Q1KJ11"/>
<dbReference type="SUPFAM" id="SSF160369">
    <property type="entry name" value="Ribosomal protein L10-like"/>
    <property type="match status" value="1"/>
</dbReference>
<keyword evidence="6" id="KW-1185">Reference proteome</keyword>
<name>A0A9Q1KJ11_9CARY</name>
<accession>A0A9Q1KJ11</accession>
<comment type="similarity">
    <text evidence="1">Belongs to the universal ribosomal protein uL10 family.</text>
</comment>
<dbReference type="OrthoDB" id="360689at2759"/>
<comment type="caution">
    <text evidence="5">The sequence shown here is derived from an EMBL/GenBank/DDBJ whole genome shotgun (WGS) entry which is preliminary data.</text>
</comment>
<dbReference type="Proteomes" id="UP001153076">
    <property type="component" value="Unassembled WGS sequence"/>
</dbReference>
<organism evidence="5 6">
    <name type="scientific">Carnegiea gigantea</name>
    <dbReference type="NCBI Taxonomy" id="171969"/>
    <lineage>
        <taxon>Eukaryota</taxon>
        <taxon>Viridiplantae</taxon>
        <taxon>Streptophyta</taxon>
        <taxon>Embryophyta</taxon>
        <taxon>Tracheophyta</taxon>
        <taxon>Spermatophyta</taxon>
        <taxon>Magnoliopsida</taxon>
        <taxon>eudicotyledons</taxon>
        <taxon>Gunneridae</taxon>
        <taxon>Pentapetalae</taxon>
        <taxon>Caryophyllales</taxon>
        <taxon>Cactineae</taxon>
        <taxon>Cactaceae</taxon>
        <taxon>Cactoideae</taxon>
        <taxon>Echinocereeae</taxon>
        <taxon>Carnegiea</taxon>
    </lineage>
</organism>
<evidence type="ECO:0000313" key="6">
    <source>
        <dbReference type="Proteomes" id="UP001153076"/>
    </source>
</evidence>
<evidence type="ECO:0000256" key="2">
    <source>
        <dbReference type="ARBA" id="ARBA00022980"/>
    </source>
</evidence>
<dbReference type="GO" id="GO:1990904">
    <property type="term" value="C:ribonucleoprotein complex"/>
    <property type="evidence" value="ECO:0007669"/>
    <property type="project" value="UniProtKB-KW"/>
</dbReference>
<feature type="region of interest" description="Disordered" evidence="4">
    <location>
        <begin position="206"/>
        <end position="229"/>
    </location>
</feature>
<evidence type="ECO:0000256" key="3">
    <source>
        <dbReference type="ARBA" id="ARBA00023274"/>
    </source>
</evidence>
<keyword evidence="2" id="KW-0689">Ribosomal protein</keyword>
<dbReference type="CDD" id="cd05797">
    <property type="entry name" value="Ribosomal_L10"/>
    <property type="match status" value="1"/>
</dbReference>
<evidence type="ECO:0000313" key="5">
    <source>
        <dbReference type="EMBL" id="KAJ8443739.1"/>
    </source>
</evidence>
<proteinExistence type="inferred from homology"/>
<dbReference type="Gene3D" id="3.30.70.1730">
    <property type="match status" value="1"/>
</dbReference>
<dbReference type="Pfam" id="PF00466">
    <property type="entry name" value="Ribosomal_L10"/>
    <property type="match status" value="1"/>
</dbReference>
<dbReference type="PANTHER" id="PTHR11560">
    <property type="entry name" value="39S RIBOSOMAL PROTEIN L10, MITOCHONDRIAL"/>
    <property type="match status" value="1"/>
</dbReference>
<dbReference type="GO" id="GO:0005840">
    <property type="term" value="C:ribosome"/>
    <property type="evidence" value="ECO:0007669"/>
    <property type="project" value="UniProtKB-KW"/>
</dbReference>
<protein>
    <recommendedName>
        <fullName evidence="7">50S ribosomal protein L10</fullName>
    </recommendedName>
</protein>
<evidence type="ECO:0000256" key="1">
    <source>
        <dbReference type="ARBA" id="ARBA00008889"/>
    </source>
</evidence>
<dbReference type="InterPro" id="IPR043141">
    <property type="entry name" value="Ribosomal_uL10-like_sf"/>
</dbReference>
<dbReference type="EMBL" id="JAKOGI010000113">
    <property type="protein sequence ID" value="KAJ8443739.1"/>
    <property type="molecule type" value="Genomic_DNA"/>
</dbReference>
<evidence type="ECO:0008006" key="7">
    <source>
        <dbReference type="Google" id="ProtNLM"/>
    </source>
</evidence>
<gene>
    <name evidence="5" type="ORF">Cgig2_029644</name>
</gene>
<evidence type="ECO:0000256" key="4">
    <source>
        <dbReference type="SAM" id="MobiDB-lite"/>
    </source>
</evidence>
<dbReference type="InterPro" id="IPR001790">
    <property type="entry name" value="Ribosomal_uL10"/>
</dbReference>
<keyword evidence="3" id="KW-0687">Ribonucleoprotein</keyword>
<sequence length="245" mass="26703">MRGIISKSNQTLTLIRQESLQYQHQLLRYFARWTPYKPQPKPKLHQKLRTIKTIKSHIENSYLVSPFPCYGFSANQFKPLKNPLPSDPSAAKIVVVKNSLVSKAVAGTQWESLGPCLKGMNSLLFVKKEEVVGPALGGVKTAVKAKKMEFNDFTGAVMGGQLYGHLDLEVLESMPSRAEANAMLLGSLFGPSSTLMAVVEGLGADHSGEGAEGDGGAAAEGEKKDAGEESQYEYDFTMNMYVITL</sequence>